<keyword evidence="3" id="KW-0539">Nucleus</keyword>
<dbReference type="EMBL" id="HG994584">
    <property type="protein sequence ID" value="CAF2957613.1"/>
    <property type="molecule type" value="Genomic_DNA"/>
</dbReference>
<keyword evidence="6" id="KW-1185">Reference proteome</keyword>
<evidence type="ECO:0000259" key="4">
    <source>
        <dbReference type="Pfam" id="PF11935"/>
    </source>
</evidence>
<dbReference type="InterPro" id="IPR011989">
    <property type="entry name" value="ARM-like"/>
</dbReference>
<dbReference type="InterPro" id="IPR032460">
    <property type="entry name" value="Symplekin/Pta1_N"/>
</dbReference>
<protein>
    <submittedName>
        <fullName evidence="5">SYMPK</fullName>
    </submittedName>
</protein>
<dbReference type="GO" id="GO:0008270">
    <property type="term" value="F:zinc ion binding"/>
    <property type="evidence" value="ECO:0007669"/>
    <property type="project" value="InterPro"/>
</dbReference>
<comment type="subcellular location">
    <subcellularLocation>
        <location evidence="1">Nucleus</location>
    </subcellularLocation>
</comment>
<organism evidence="5 6">
    <name type="scientific">Lepeophtheirus salmonis</name>
    <name type="common">Salmon louse</name>
    <name type="synonym">Caligus salmonis</name>
    <dbReference type="NCBI Taxonomy" id="72036"/>
    <lineage>
        <taxon>Eukaryota</taxon>
        <taxon>Metazoa</taxon>
        <taxon>Ecdysozoa</taxon>
        <taxon>Arthropoda</taxon>
        <taxon>Crustacea</taxon>
        <taxon>Multicrustacea</taxon>
        <taxon>Hexanauplia</taxon>
        <taxon>Copepoda</taxon>
        <taxon>Siphonostomatoida</taxon>
        <taxon>Caligidae</taxon>
        <taxon>Lepeophtheirus</taxon>
    </lineage>
</organism>
<keyword evidence="2" id="KW-0507">mRNA processing</keyword>
<accession>A0A7R8HA05</accession>
<sequence>MCEGCVIEAYPDRESFCADSGAYVLNLKECCGCRELEMDSCSSSSSGVDAKLVDLLNEASIETNGNVKLEKLMSVQELLVRKEPNLLDNFLDEVMGFQNDRSQDIRRFVVGFIEEACKVDPELLPKVIKNVQILMMESGVAVQKRVIQAMTHLYKISLMWIARAKTVTEDMEAVWNEIIAIKTVILMLLDSDNDGD</sequence>
<dbReference type="GO" id="GO:0005847">
    <property type="term" value="C:mRNA cleavage and polyadenylation specificity factor complex"/>
    <property type="evidence" value="ECO:0007669"/>
    <property type="project" value="TreeGrafter"/>
</dbReference>
<name>A0A7R8HA05_LEPSM</name>
<reference evidence="5" key="1">
    <citation type="submission" date="2021-02" db="EMBL/GenBank/DDBJ databases">
        <authorList>
            <person name="Bekaert M."/>
        </authorList>
    </citation>
    <scope>NUCLEOTIDE SEQUENCE</scope>
    <source>
        <strain evidence="5">IoA-00</strain>
    </source>
</reference>
<dbReference type="OrthoDB" id="331600at2759"/>
<feature type="domain" description="Symplekin/Pta1 N-terminal" evidence="4">
    <location>
        <begin position="140"/>
        <end position="195"/>
    </location>
</feature>
<dbReference type="Gene3D" id="1.25.10.10">
    <property type="entry name" value="Leucine-rich Repeat Variant"/>
    <property type="match status" value="1"/>
</dbReference>
<evidence type="ECO:0000256" key="2">
    <source>
        <dbReference type="ARBA" id="ARBA00022664"/>
    </source>
</evidence>
<dbReference type="GO" id="GO:0006397">
    <property type="term" value="P:mRNA processing"/>
    <property type="evidence" value="ECO:0007669"/>
    <property type="project" value="UniProtKB-KW"/>
</dbReference>
<gene>
    <name evidence="5" type="ORF">LSAA_10090</name>
</gene>
<dbReference type="InterPro" id="IPR016024">
    <property type="entry name" value="ARM-type_fold"/>
</dbReference>
<dbReference type="PANTHER" id="PTHR15245">
    <property type="entry name" value="SYMPLEKIN-RELATED"/>
    <property type="match status" value="1"/>
</dbReference>
<dbReference type="InterPro" id="IPR021850">
    <property type="entry name" value="Symplekin/Pta1"/>
</dbReference>
<dbReference type="GO" id="GO:0045893">
    <property type="term" value="P:positive regulation of DNA-templated transcription"/>
    <property type="evidence" value="ECO:0007669"/>
    <property type="project" value="InterPro"/>
</dbReference>
<dbReference type="InterPro" id="IPR009508">
    <property type="entry name" value="Transcrpt_activator_Churchill"/>
</dbReference>
<evidence type="ECO:0000256" key="3">
    <source>
        <dbReference type="ARBA" id="ARBA00023242"/>
    </source>
</evidence>
<dbReference type="Pfam" id="PF11935">
    <property type="entry name" value="SYMPK_PTA1_N"/>
    <property type="match status" value="1"/>
</dbReference>
<dbReference type="AlphaFoldDB" id="A0A7R8HA05"/>
<proteinExistence type="predicted"/>
<dbReference type="PANTHER" id="PTHR15245:SF20">
    <property type="entry name" value="SYMPLEKIN"/>
    <property type="match status" value="1"/>
</dbReference>
<evidence type="ECO:0000313" key="6">
    <source>
        <dbReference type="Proteomes" id="UP000675881"/>
    </source>
</evidence>
<evidence type="ECO:0000313" key="5">
    <source>
        <dbReference type="EMBL" id="CAF2957613.1"/>
    </source>
</evidence>
<dbReference type="Proteomes" id="UP000675881">
    <property type="component" value="Chromosome 5"/>
</dbReference>
<evidence type="ECO:0000256" key="1">
    <source>
        <dbReference type="ARBA" id="ARBA00004123"/>
    </source>
</evidence>
<dbReference type="SUPFAM" id="SSF48371">
    <property type="entry name" value="ARM repeat"/>
    <property type="match status" value="1"/>
</dbReference>
<dbReference type="Pfam" id="PF06573">
    <property type="entry name" value="Churchill"/>
    <property type="match status" value="1"/>
</dbReference>